<feature type="compositionally biased region" description="Basic and acidic residues" evidence="1">
    <location>
        <begin position="282"/>
        <end position="291"/>
    </location>
</feature>
<name>A0AAD5X0J7_9FUNG</name>
<organism evidence="2 3">
    <name type="scientific">Rhizophlyctis rosea</name>
    <dbReference type="NCBI Taxonomy" id="64517"/>
    <lineage>
        <taxon>Eukaryota</taxon>
        <taxon>Fungi</taxon>
        <taxon>Fungi incertae sedis</taxon>
        <taxon>Chytridiomycota</taxon>
        <taxon>Chytridiomycota incertae sedis</taxon>
        <taxon>Chytridiomycetes</taxon>
        <taxon>Rhizophlyctidales</taxon>
        <taxon>Rhizophlyctidaceae</taxon>
        <taxon>Rhizophlyctis</taxon>
    </lineage>
</organism>
<feature type="region of interest" description="Disordered" evidence="1">
    <location>
        <begin position="229"/>
        <end position="265"/>
    </location>
</feature>
<evidence type="ECO:0000256" key="1">
    <source>
        <dbReference type="SAM" id="MobiDB-lite"/>
    </source>
</evidence>
<reference evidence="2" key="1">
    <citation type="submission" date="2020-05" db="EMBL/GenBank/DDBJ databases">
        <title>Phylogenomic resolution of chytrid fungi.</title>
        <authorList>
            <person name="Stajich J.E."/>
            <person name="Amses K."/>
            <person name="Simmons R."/>
            <person name="Seto K."/>
            <person name="Myers J."/>
            <person name="Bonds A."/>
            <person name="Quandt C.A."/>
            <person name="Barry K."/>
            <person name="Liu P."/>
            <person name="Grigoriev I."/>
            <person name="Longcore J.E."/>
            <person name="James T.Y."/>
        </authorList>
    </citation>
    <scope>NUCLEOTIDE SEQUENCE</scope>
    <source>
        <strain evidence="2">JEL0318</strain>
    </source>
</reference>
<proteinExistence type="predicted"/>
<gene>
    <name evidence="2" type="ORF">HK097_001826</name>
</gene>
<evidence type="ECO:0000313" key="3">
    <source>
        <dbReference type="Proteomes" id="UP001212841"/>
    </source>
</evidence>
<feature type="compositionally biased region" description="Polar residues" evidence="1">
    <location>
        <begin position="170"/>
        <end position="215"/>
    </location>
</feature>
<feature type="compositionally biased region" description="Basic and acidic residues" evidence="1">
    <location>
        <begin position="7"/>
        <end position="16"/>
    </location>
</feature>
<feature type="compositionally biased region" description="Polar residues" evidence="1">
    <location>
        <begin position="229"/>
        <end position="243"/>
    </location>
</feature>
<dbReference type="Proteomes" id="UP001212841">
    <property type="component" value="Unassembled WGS sequence"/>
</dbReference>
<sequence>MRISLASDDHPLRRASNESLRSTKSVNRKPSTSSLTISPVVTPAIEPLAPPDPWKSIASAAGGLMSPATITDRMNLSNIRPAEMLSSIAHLADAGAHAAAAAAARAAATSGQVLGGLTRSGITELDDSHTPTAISTEDINLPNGFSDAKSPSRRASIASTTEPFEDLDSYPTSPTDSRSSTLVNSFTAEPNAWQSSPERRTSYQQPQLQLPSRTTASSYQNYLPTISTPRHQHAQPYQQTSPPATDDGHDNGEGEDMEELSTDNSITFYQGFRAVYPKMAKRGREQAEKLEQQQQVALR</sequence>
<keyword evidence="3" id="KW-1185">Reference proteome</keyword>
<feature type="region of interest" description="Disordered" evidence="1">
    <location>
        <begin position="1"/>
        <end position="52"/>
    </location>
</feature>
<accession>A0AAD5X0J7</accession>
<evidence type="ECO:0000313" key="2">
    <source>
        <dbReference type="EMBL" id="KAJ3043076.1"/>
    </source>
</evidence>
<comment type="caution">
    <text evidence="2">The sequence shown here is derived from an EMBL/GenBank/DDBJ whole genome shotgun (WGS) entry which is preliminary data.</text>
</comment>
<protein>
    <submittedName>
        <fullName evidence="2">Uncharacterized protein</fullName>
    </submittedName>
</protein>
<feature type="compositionally biased region" description="Polar residues" evidence="1">
    <location>
        <begin position="17"/>
        <end position="39"/>
    </location>
</feature>
<feature type="non-terminal residue" evidence="2">
    <location>
        <position position="299"/>
    </location>
</feature>
<dbReference type="AlphaFoldDB" id="A0AAD5X0J7"/>
<dbReference type="EMBL" id="JADGJD010001379">
    <property type="protein sequence ID" value="KAJ3043076.1"/>
    <property type="molecule type" value="Genomic_DNA"/>
</dbReference>
<feature type="region of interest" description="Disordered" evidence="1">
    <location>
        <begin position="124"/>
        <end position="215"/>
    </location>
</feature>
<feature type="region of interest" description="Disordered" evidence="1">
    <location>
        <begin position="280"/>
        <end position="299"/>
    </location>
</feature>